<sequence length="119" mass="13505">MAKVLLSFVLGASSAGGVGFFFLREDMKASNRFVSKRVQEMKHMVGELEDTMGGLRRLQDEVAEMKRNTATLEDFTTFKIEQEKQITQLTASLAEHKSKVWETQQAMFKALETPKEAEK</sequence>
<dbReference type="RefSeq" id="XP_014152362.1">
    <property type="nucleotide sequence ID" value="XM_014296887.1"/>
</dbReference>
<accession>A0A0L0FNQ1</accession>
<name>A0A0L0FNQ1_9EUKA</name>
<evidence type="ECO:0000256" key="1">
    <source>
        <dbReference type="SAM" id="Coils"/>
    </source>
</evidence>
<protein>
    <submittedName>
        <fullName evidence="2">Uncharacterized protein</fullName>
    </submittedName>
</protein>
<dbReference type="Proteomes" id="UP000054560">
    <property type="component" value="Unassembled WGS sequence"/>
</dbReference>
<keyword evidence="3" id="KW-1185">Reference proteome</keyword>
<evidence type="ECO:0000313" key="2">
    <source>
        <dbReference type="EMBL" id="KNC78460.1"/>
    </source>
</evidence>
<evidence type="ECO:0000313" key="3">
    <source>
        <dbReference type="Proteomes" id="UP000054560"/>
    </source>
</evidence>
<dbReference type="GeneID" id="25909616"/>
<reference evidence="2 3" key="1">
    <citation type="submission" date="2011-02" db="EMBL/GenBank/DDBJ databases">
        <title>The Genome Sequence of Sphaeroforma arctica JP610.</title>
        <authorList>
            <consortium name="The Broad Institute Genome Sequencing Platform"/>
            <person name="Russ C."/>
            <person name="Cuomo C."/>
            <person name="Young S.K."/>
            <person name="Zeng Q."/>
            <person name="Gargeya S."/>
            <person name="Alvarado L."/>
            <person name="Berlin A."/>
            <person name="Chapman S.B."/>
            <person name="Chen Z."/>
            <person name="Freedman E."/>
            <person name="Gellesch M."/>
            <person name="Goldberg J."/>
            <person name="Griggs A."/>
            <person name="Gujja S."/>
            <person name="Heilman E."/>
            <person name="Heiman D."/>
            <person name="Howarth C."/>
            <person name="Mehta T."/>
            <person name="Neiman D."/>
            <person name="Pearson M."/>
            <person name="Roberts A."/>
            <person name="Saif S."/>
            <person name="Shea T."/>
            <person name="Shenoy N."/>
            <person name="Sisk P."/>
            <person name="Stolte C."/>
            <person name="Sykes S."/>
            <person name="White J."/>
            <person name="Yandava C."/>
            <person name="Burger G."/>
            <person name="Gray M.W."/>
            <person name="Holland P.W.H."/>
            <person name="King N."/>
            <person name="Lang F.B.F."/>
            <person name="Roger A.J."/>
            <person name="Ruiz-Trillo I."/>
            <person name="Haas B."/>
            <person name="Nusbaum C."/>
            <person name="Birren B."/>
        </authorList>
    </citation>
    <scope>NUCLEOTIDE SEQUENCE [LARGE SCALE GENOMIC DNA]</scope>
    <source>
        <strain evidence="2 3">JP610</strain>
    </source>
</reference>
<dbReference type="EMBL" id="KQ242485">
    <property type="protein sequence ID" value="KNC78460.1"/>
    <property type="molecule type" value="Genomic_DNA"/>
</dbReference>
<organism evidence="2 3">
    <name type="scientific">Sphaeroforma arctica JP610</name>
    <dbReference type="NCBI Taxonomy" id="667725"/>
    <lineage>
        <taxon>Eukaryota</taxon>
        <taxon>Ichthyosporea</taxon>
        <taxon>Ichthyophonida</taxon>
        <taxon>Sphaeroforma</taxon>
    </lineage>
</organism>
<dbReference type="AlphaFoldDB" id="A0A0L0FNQ1"/>
<gene>
    <name evidence="2" type="ORF">SARC_09112</name>
</gene>
<feature type="coiled-coil region" evidence="1">
    <location>
        <begin position="48"/>
        <end position="99"/>
    </location>
</feature>
<proteinExistence type="predicted"/>
<keyword evidence="1" id="KW-0175">Coiled coil</keyword>